<keyword evidence="1" id="KW-1133">Transmembrane helix</keyword>
<sequence>MDHDLKPGRAARIALGCGIAAIVVGLGLVLATVHPAIPLIAGGTILFGVGVFTWRRRS</sequence>
<dbReference type="EMBL" id="JBHLTG010000002">
    <property type="protein sequence ID" value="MFC0678189.1"/>
    <property type="molecule type" value="Genomic_DNA"/>
</dbReference>
<keyword evidence="3" id="KW-1185">Reference proteome</keyword>
<dbReference type="RefSeq" id="WP_386667817.1">
    <property type="nucleotide sequence ID" value="NZ_JBHLTG010000002.1"/>
</dbReference>
<comment type="caution">
    <text evidence="2">The sequence shown here is derived from an EMBL/GenBank/DDBJ whole genome shotgun (WGS) entry which is preliminary data.</text>
</comment>
<evidence type="ECO:0000256" key="1">
    <source>
        <dbReference type="SAM" id="Phobius"/>
    </source>
</evidence>
<evidence type="ECO:0000313" key="3">
    <source>
        <dbReference type="Proteomes" id="UP001589896"/>
    </source>
</evidence>
<accession>A0ABV6RNP7</accession>
<evidence type="ECO:0000313" key="2">
    <source>
        <dbReference type="EMBL" id="MFC0678189.1"/>
    </source>
</evidence>
<feature type="transmembrane region" description="Helical" evidence="1">
    <location>
        <begin position="12"/>
        <end position="30"/>
    </location>
</feature>
<keyword evidence="1" id="KW-0812">Transmembrane</keyword>
<proteinExistence type="predicted"/>
<gene>
    <name evidence="2" type="ORF">ACFFGH_10090</name>
</gene>
<keyword evidence="1" id="KW-0472">Membrane</keyword>
<name>A0ABV6RNP7_9GAMM</name>
<protein>
    <submittedName>
        <fullName evidence="2">Uncharacterized protein</fullName>
    </submittedName>
</protein>
<reference evidence="2 3" key="1">
    <citation type="submission" date="2024-09" db="EMBL/GenBank/DDBJ databases">
        <authorList>
            <person name="Sun Q."/>
            <person name="Mori K."/>
        </authorList>
    </citation>
    <scope>NUCLEOTIDE SEQUENCE [LARGE SCALE GENOMIC DNA]</scope>
    <source>
        <strain evidence="2 3">KCTC 23076</strain>
    </source>
</reference>
<feature type="transmembrane region" description="Helical" evidence="1">
    <location>
        <begin position="36"/>
        <end position="54"/>
    </location>
</feature>
<organism evidence="2 3">
    <name type="scientific">Lysobacter korlensis</name>
    <dbReference type="NCBI Taxonomy" id="553636"/>
    <lineage>
        <taxon>Bacteria</taxon>
        <taxon>Pseudomonadati</taxon>
        <taxon>Pseudomonadota</taxon>
        <taxon>Gammaproteobacteria</taxon>
        <taxon>Lysobacterales</taxon>
        <taxon>Lysobacteraceae</taxon>
        <taxon>Lysobacter</taxon>
    </lineage>
</organism>
<dbReference type="Proteomes" id="UP001589896">
    <property type="component" value="Unassembled WGS sequence"/>
</dbReference>